<evidence type="ECO:0000256" key="1">
    <source>
        <dbReference type="SAM" id="Phobius"/>
    </source>
</evidence>
<accession>A0A1W0E451</accession>
<keyword evidence="1" id="KW-1133">Transmembrane helix</keyword>
<proteinExistence type="predicted"/>
<comment type="caution">
    <text evidence="2">The sequence shown here is derived from an EMBL/GenBank/DDBJ whole genome shotgun (WGS) entry which is preliminary data.</text>
</comment>
<keyword evidence="1" id="KW-0472">Membrane</keyword>
<dbReference type="Proteomes" id="UP000192758">
    <property type="component" value="Unassembled WGS sequence"/>
</dbReference>
<dbReference type="InterPro" id="IPR031502">
    <property type="entry name" value="Zf_ribonucleo"/>
</dbReference>
<reference evidence="2 3" key="1">
    <citation type="journal article" date="2017" name="Environ. Microbiol.">
        <title>Decay of the glycolytic pathway and adaptation to intranuclear parasitism within Enterocytozoonidae microsporidia.</title>
        <authorList>
            <person name="Wiredu Boakye D."/>
            <person name="Jaroenlak P."/>
            <person name="Prachumwat A."/>
            <person name="Williams T.A."/>
            <person name="Bateman K.S."/>
            <person name="Itsathitphaisarn O."/>
            <person name="Sritunyalucksana K."/>
            <person name="Paszkiewicz K.H."/>
            <person name="Moore K.A."/>
            <person name="Stentiford G.D."/>
            <person name="Williams B.A."/>
        </authorList>
    </citation>
    <scope>NUCLEOTIDE SEQUENCE [LARGE SCALE GENOMIC DNA]</scope>
    <source>
        <strain evidence="2 3">TH1</strain>
    </source>
</reference>
<dbReference type="VEuPathDB" id="MicrosporidiaDB:EHP00_526"/>
<gene>
    <name evidence="2" type="ORF">EHP00_526</name>
</gene>
<sequence length="382" mass="44764">MRNTPKFCQVCLSQQIILLSGSVYCEKCEVYYQLENGNQFVAAIPVSEIDQMGPDLCKKCEGIKKSNRKIECTSFNDFTKKIKLCGKCKSINHSFLKNLYFRNFVLCRKTKAIYGKAYKFMFFTFALFALITQKNVSNLVTNSLEYTLNSLKDKDLNRVQNFFVNIFQWIFAKIIVLENKIMINNRNVMAKVNDVLREKIHFSQIKAKIMLFSTCLYDNSLFLQNLHKNIIRIFSSLDSLKFFINKKVIVLFSFLKLFFIRHSNSDFVCKTIEAWSAILYSISIRHIMYGWCMWIKTGYSGVFSLFVMTFFAFTKILIMDIYFYVSVFFYICSATQKYSVISENLNRAAEIKEFLSKISFKKENLKNKNYKDISNSTPILIN</sequence>
<keyword evidence="3" id="KW-1185">Reference proteome</keyword>
<evidence type="ECO:0000313" key="3">
    <source>
        <dbReference type="Proteomes" id="UP000192758"/>
    </source>
</evidence>
<dbReference type="Pfam" id="PF17026">
    <property type="entry name" value="zf-RRPl_C4"/>
    <property type="match status" value="1"/>
</dbReference>
<dbReference type="EMBL" id="MNPJ01000023">
    <property type="protein sequence ID" value="OQS53992.1"/>
    <property type="molecule type" value="Genomic_DNA"/>
</dbReference>
<feature type="transmembrane region" description="Helical" evidence="1">
    <location>
        <begin position="303"/>
        <end position="331"/>
    </location>
</feature>
<organism evidence="2 3">
    <name type="scientific">Ecytonucleospora hepatopenaei</name>
    <dbReference type="NCBI Taxonomy" id="646526"/>
    <lineage>
        <taxon>Eukaryota</taxon>
        <taxon>Fungi</taxon>
        <taxon>Fungi incertae sedis</taxon>
        <taxon>Microsporidia</taxon>
        <taxon>Enterocytozoonidae</taxon>
        <taxon>Ecytonucleospora</taxon>
    </lineage>
</organism>
<dbReference type="OrthoDB" id="10617279at2759"/>
<protein>
    <submittedName>
        <fullName evidence="2">Uncharacterized protein</fullName>
    </submittedName>
</protein>
<evidence type="ECO:0000313" key="2">
    <source>
        <dbReference type="EMBL" id="OQS53992.1"/>
    </source>
</evidence>
<name>A0A1W0E451_9MICR</name>
<keyword evidence="1" id="KW-0812">Transmembrane</keyword>
<dbReference type="AlphaFoldDB" id="A0A1W0E451"/>